<evidence type="ECO:0000256" key="2">
    <source>
        <dbReference type="ARBA" id="ARBA00004651"/>
    </source>
</evidence>
<evidence type="ECO:0000256" key="14">
    <source>
        <dbReference type="SAM" id="Phobius"/>
    </source>
</evidence>
<gene>
    <name evidence="17" type="ORF">SAMN05443094_10378</name>
</gene>
<evidence type="ECO:0000256" key="9">
    <source>
        <dbReference type="ARBA" id="ARBA00022777"/>
    </source>
</evidence>
<dbReference type="InterPro" id="IPR003660">
    <property type="entry name" value="HAMP_dom"/>
</dbReference>
<dbReference type="PRINTS" id="PR00344">
    <property type="entry name" value="BCTRLSENSOR"/>
</dbReference>
<dbReference type="InterPro" id="IPR004358">
    <property type="entry name" value="Sig_transdc_His_kin-like_C"/>
</dbReference>
<keyword evidence="13 14" id="KW-0472">Membrane</keyword>
<comment type="catalytic activity">
    <reaction evidence="1">
        <text>ATP + protein L-histidine = ADP + protein N-phospho-L-histidine.</text>
        <dbReference type="EC" id="2.7.13.3"/>
    </reaction>
</comment>
<protein>
    <recommendedName>
        <fullName evidence="3">histidine kinase</fullName>
        <ecNumber evidence="3">2.7.13.3</ecNumber>
    </recommendedName>
</protein>
<dbReference type="SMART" id="SM00387">
    <property type="entry name" value="HATPase_c"/>
    <property type="match status" value="1"/>
</dbReference>
<dbReference type="SUPFAM" id="SSF47384">
    <property type="entry name" value="Homodimeric domain of signal transducing histidine kinase"/>
    <property type="match status" value="1"/>
</dbReference>
<dbReference type="EMBL" id="FTLX01000003">
    <property type="protein sequence ID" value="SIQ56885.1"/>
    <property type="molecule type" value="Genomic_DNA"/>
</dbReference>
<dbReference type="Gene3D" id="6.10.340.10">
    <property type="match status" value="1"/>
</dbReference>
<evidence type="ECO:0000256" key="12">
    <source>
        <dbReference type="ARBA" id="ARBA00023012"/>
    </source>
</evidence>
<feature type="transmembrane region" description="Helical" evidence="14">
    <location>
        <begin position="150"/>
        <end position="171"/>
    </location>
</feature>
<keyword evidence="12" id="KW-0902">Two-component regulatory system</keyword>
<dbReference type="PROSITE" id="PS50885">
    <property type="entry name" value="HAMP"/>
    <property type="match status" value="1"/>
</dbReference>
<keyword evidence="4" id="KW-1003">Cell membrane</keyword>
<dbReference type="PROSITE" id="PS50109">
    <property type="entry name" value="HIS_KIN"/>
    <property type="match status" value="1"/>
</dbReference>
<dbReference type="SMART" id="SM00388">
    <property type="entry name" value="HisKA"/>
    <property type="match status" value="1"/>
</dbReference>
<dbReference type="CDD" id="cd00082">
    <property type="entry name" value="HisKA"/>
    <property type="match status" value="1"/>
</dbReference>
<dbReference type="GO" id="GO:0000155">
    <property type="term" value="F:phosphorelay sensor kinase activity"/>
    <property type="evidence" value="ECO:0007669"/>
    <property type="project" value="InterPro"/>
</dbReference>
<dbReference type="EC" id="2.7.13.3" evidence="3"/>
<dbReference type="CDD" id="cd00075">
    <property type="entry name" value="HATPase"/>
    <property type="match status" value="1"/>
</dbReference>
<dbReference type="InterPro" id="IPR050428">
    <property type="entry name" value="TCS_sensor_his_kinase"/>
</dbReference>
<evidence type="ECO:0000256" key="4">
    <source>
        <dbReference type="ARBA" id="ARBA00022475"/>
    </source>
</evidence>
<keyword evidence="11 14" id="KW-1133">Transmembrane helix</keyword>
<dbReference type="InterPro" id="IPR036890">
    <property type="entry name" value="HATPase_C_sf"/>
</dbReference>
<evidence type="ECO:0000256" key="10">
    <source>
        <dbReference type="ARBA" id="ARBA00022840"/>
    </source>
</evidence>
<evidence type="ECO:0000313" key="17">
    <source>
        <dbReference type="EMBL" id="SIQ56885.1"/>
    </source>
</evidence>
<dbReference type="PANTHER" id="PTHR45436">
    <property type="entry name" value="SENSOR HISTIDINE KINASE YKOH"/>
    <property type="match status" value="1"/>
</dbReference>
<dbReference type="AlphaFoldDB" id="A0A1N6TU09"/>
<dbReference type="InterPro" id="IPR003594">
    <property type="entry name" value="HATPase_dom"/>
</dbReference>
<keyword evidence="6" id="KW-0808">Transferase</keyword>
<evidence type="ECO:0000256" key="11">
    <source>
        <dbReference type="ARBA" id="ARBA00022989"/>
    </source>
</evidence>
<keyword evidence="8" id="KW-0547">Nucleotide-binding</keyword>
<dbReference type="FunFam" id="1.10.287.130:FF:000001">
    <property type="entry name" value="Two-component sensor histidine kinase"/>
    <property type="match status" value="1"/>
</dbReference>
<evidence type="ECO:0000256" key="3">
    <source>
        <dbReference type="ARBA" id="ARBA00012438"/>
    </source>
</evidence>
<dbReference type="InterPro" id="IPR036097">
    <property type="entry name" value="HisK_dim/P_sf"/>
</dbReference>
<sequence length="461" mass="51587">MMRLKNKIHLGTSVLVVVIVIVMNTAIYSAASYMLKEADMERAADNAARMAGGISNPAQSITSSELLRAYTPADGMVRVVLPDGAVDGVSISADAAALREREAVFERGESRSIVEEGGTAYARVAVPIIWRGGEVASLERMEGLQATERILAILRLILILAAVISVIPALFSARILSAIISNPVEKMTETMRRIRQNGTYERIQTNEKRHDELQEMAITFNEMMDLLEENYRKQESFVQNASHELKTPLTVVESYANLLKRHGKERPDLFDESVEAIHEEAIRMKELTQQLLTLARRGEVWDVQPEELDVGPFIQEAADSFAKAYKRPVHVQLIEPFSIETDPAKLRQLLYIFLDNARKYSEKDLRIEVQHPHIRVVDRGIGIPDEDIAKVFDRFYRVDKARSRKTGGFGLGLSLAKELAEAIHAEVRIESEEGTGTTAILTLSEFSFSPAILKEKGEDSR</sequence>
<feature type="domain" description="Histidine kinase" evidence="15">
    <location>
        <begin position="240"/>
        <end position="447"/>
    </location>
</feature>
<keyword evidence="9" id="KW-0418">Kinase</keyword>
<feature type="domain" description="HAMP" evidence="16">
    <location>
        <begin position="178"/>
        <end position="232"/>
    </location>
</feature>
<keyword evidence="5" id="KW-0597">Phosphoprotein</keyword>
<dbReference type="Pfam" id="PF00512">
    <property type="entry name" value="HisKA"/>
    <property type="match status" value="1"/>
</dbReference>
<dbReference type="Gene3D" id="3.30.565.10">
    <property type="entry name" value="Histidine kinase-like ATPase, C-terminal domain"/>
    <property type="match status" value="1"/>
</dbReference>
<proteinExistence type="predicted"/>
<dbReference type="PANTHER" id="PTHR45436:SF5">
    <property type="entry name" value="SENSOR HISTIDINE KINASE TRCS"/>
    <property type="match status" value="1"/>
</dbReference>
<accession>A0A1N6TU09</accession>
<evidence type="ECO:0000313" key="18">
    <source>
        <dbReference type="Proteomes" id="UP000186385"/>
    </source>
</evidence>
<evidence type="ECO:0000256" key="1">
    <source>
        <dbReference type="ARBA" id="ARBA00000085"/>
    </source>
</evidence>
<dbReference type="SUPFAM" id="SSF158472">
    <property type="entry name" value="HAMP domain-like"/>
    <property type="match status" value="1"/>
</dbReference>
<evidence type="ECO:0000259" key="16">
    <source>
        <dbReference type="PROSITE" id="PS50885"/>
    </source>
</evidence>
<dbReference type="CDD" id="cd06225">
    <property type="entry name" value="HAMP"/>
    <property type="match status" value="1"/>
</dbReference>
<organism evidence="17 18">
    <name type="scientific">Domibacillus enclensis</name>
    <dbReference type="NCBI Taxonomy" id="1017273"/>
    <lineage>
        <taxon>Bacteria</taxon>
        <taxon>Bacillati</taxon>
        <taxon>Bacillota</taxon>
        <taxon>Bacilli</taxon>
        <taxon>Bacillales</taxon>
        <taxon>Bacillaceae</taxon>
        <taxon>Domibacillus</taxon>
    </lineage>
</organism>
<comment type="subcellular location">
    <subcellularLocation>
        <location evidence="2">Cell membrane</location>
        <topology evidence="2">Multi-pass membrane protein</topology>
    </subcellularLocation>
</comment>
<reference evidence="17 18" key="1">
    <citation type="submission" date="2017-01" db="EMBL/GenBank/DDBJ databases">
        <authorList>
            <person name="Mah S.A."/>
            <person name="Swanson W.J."/>
            <person name="Moy G.W."/>
            <person name="Vacquier V.D."/>
        </authorList>
    </citation>
    <scope>NUCLEOTIDE SEQUENCE [LARGE SCALE GENOMIC DNA]</scope>
    <source>
        <strain evidence="17 18">NIO-1016</strain>
    </source>
</reference>
<evidence type="ECO:0000256" key="8">
    <source>
        <dbReference type="ARBA" id="ARBA00022741"/>
    </source>
</evidence>
<dbReference type="Pfam" id="PF02518">
    <property type="entry name" value="HATPase_c"/>
    <property type="match status" value="1"/>
</dbReference>
<feature type="transmembrane region" description="Helical" evidence="14">
    <location>
        <begin position="12"/>
        <end position="35"/>
    </location>
</feature>
<dbReference type="Pfam" id="PF00672">
    <property type="entry name" value="HAMP"/>
    <property type="match status" value="1"/>
</dbReference>
<dbReference type="SUPFAM" id="SSF55874">
    <property type="entry name" value="ATPase domain of HSP90 chaperone/DNA topoisomerase II/histidine kinase"/>
    <property type="match status" value="1"/>
</dbReference>
<dbReference type="Gene3D" id="1.10.287.130">
    <property type="match status" value="1"/>
</dbReference>
<evidence type="ECO:0000256" key="7">
    <source>
        <dbReference type="ARBA" id="ARBA00022692"/>
    </source>
</evidence>
<dbReference type="Proteomes" id="UP000186385">
    <property type="component" value="Unassembled WGS sequence"/>
</dbReference>
<dbReference type="STRING" id="1017273.SAMN05443094_10378"/>
<dbReference type="InterPro" id="IPR003661">
    <property type="entry name" value="HisK_dim/P_dom"/>
</dbReference>
<dbReference type="GO" id="GO:0005886">
    <property type="term" value="C:plasma membrane"/>
    <property type="evidence" value="ECO:0007669"/>
    <property type="project" value="UniProtKB-SubCell"/>
</dbReference>
<evidence type="ECO:0000259" key="15">
    <source>
        <dbReference type="PROSITE" id="PS50109"/>
    </source>
</evidence>
<dbReference type="RefSeq" id="WP_052698490.1">
    <property type="nucleotide sequence ID" value="NZ_FTLX01000003.1"/>
</dbReference>
<dbReference type="GO" id="GO:0005524">
    <property type="term" value="F:ATP binding"/>
    <property type="evidence" value="ECO:0007669"/>
    <property type="project" value="UniProtKB-KW"/>
</dbReference>
<keyword evidence="10" id="KW-0067">ATP-binding</keyword>
<evidence type="ECO:0000256" key="13">
    <source>
        <dbReference type="ARBA" id="ARBA00023136"/>
    </source>
</evidence>
<evidence type="ECO:0000256" key="6">
    <source>
        <dbReference type="ARBA" id="ARBA00022679"/>
    </source>
</evidence>
<dbReference type="SMART" id="SM00304">
    <property type="entry name" value="HAMP"/>
    <property type="match status" value="1"/>
</dbReference>
<name>A0A1N6TU09_9BACI</name>
<evidence type="ECO:0000256" key="5">
    <source>
        <dbReference type="ARBA" id="ARBA00022553"/>
    </source>
</evidence>
<dbReference type="InterPro" id="IPR005467">
    <property type="entry name" value="His_kinase_dom"/>
</dbReference>
<keyword evidence="7 14" id="KW-0812">Transmembrane</keyword>